<reference evidence="1" key="1">
    <citation type="submission" date="2022-07" db="EMBL/GenBank/DDBJ databases">
        <title>Phylogenomic reconstructions and comparative analyses of Kickxellomycotina fungi.</title>
        <authorList>
            <person name="Reynolds N.K."/>
            <person name="Stajich J.E."/>
            <person name="Barry K."/>
            <person name="Grigoriev I.V."/>
            <person name="Crous P."/>
            <person name="Smith M.E."/>
        </authorList>
    </citation>
    <scope>NUCLEOTIDE SEQUENCE</scope>
    <source>
        <strain evidence="1">RSA 861</strain>
    </source>
</reference>
<proteinExistence type="predicted"/>
<dbReference type="Proteomes" id="UP001150569">
    <property type="component" value="Unassembled WGS sequence"/>
</dbReference>
<keyword evidence="2" id="KW-1185">Reference proteome</keyword>
<gene>
    <name evidence="1" type="ORF">IWQ60_012392</name>
</gene>
<dbReference type="AlphaFoldDB" id="A0A9W7ZI18"/>
<protein>
    <submittedName>
        <fullName evidence="1">Uncharacterized protein</fullName>
    </submittedName>
</protein>
<organism evidence="1 2">
    <name type="scientific">Tieghemiomyces parasiticus</name>
    <dbReference type="NCBI Taxonomy" id="78921"/>
    <lineage>
        <taxon>Eukaryota</taxon>
        <taxon>Fungi</taxon>
        <taxon>Fungi incertae sedis</taxon>
        <taxon>Zoopagomycota</taxon>
        <taxon>Kickxellomycotina</taxon>
        <taxon>Dimargaritomycetes</taxon>
        <taxon>Dimargaritales</taxon>
        <taxon>Dimargaritaceae</taxon>
        <taxon>Tieghemiomyces</taxon>
    </lineage>
</organism>
<accession>A0A9W7ZI18</accession>
<evidence type="ECO:0000313" key="1">
    <source>
        <dbReference type="EMBL" id="KAJ1904805.1"/>
    </source>
</evidence>
<name>A0A9W7ZI18_9FUNG</name>
<comment type="caution">
    <text evidence="1">The sequence shown here is derived from an EMBL/GenBank/DDBJ whole genome shotgun (WGS) entry which is preliminary data.</text>
</comment>
<dbReference type="EMBL" id="JANBPT010001859">
    <property type="protein sequence ID" value="KAJ1904805.1"/>
    <property type="molecule type" value="Genomic_DNA"/>
</dbReference>
<sequence>MRPFVRSWLLIEARLTHMQPGRLGEFCSQVTNIIELFRSIVASPRDRRWPGLVALRDDIIRYLGPKASVVSDYLQPLPHVRDVEETPSSLPTGISSWLTGLRRRQVSMLTPADLLLTLPYAVLYDLIDLFDTDDDLGQFLRLVSAKPTAQHLMERLIGPTLPTPLFNLKRSRVLYGPPTNHHKKRGSQSPYWSSDLAVTLITLRMLERPAEPIEPSSELGRFLNDRGLTSTQGQWRVWALGTELGLPGMDVLFEGARFGVADYAAIAACSRSQQWTTAENRAGERLPREYKTLTQCPEDAFYTASPVRLGAKRSLVVQVFAVSVPTGDSPESLEVGQLDEDQTLEQYDWDADHAMGETNIFGTWADFFGLELED</sequence>
<evidence type="ECO:0000313" key="2">
    <source>
        <dbReference type="Proteomes" id="UP001150569"/>
    </source>
</evidence>